<dbReference type="PATRIC" id="fig|1088869.3.peg.2595"/>
<protein>
    <submittedName>
        <fullName evidence="1">Putative oxidoreductase</fullName>
    </submittedName>
</protein>
<evidence type="ECO:0000313" key="2">
    <source>
        <dbReference type="Proteomes" id="UP000004949"/>
    </source>
</evidence>
<evidence type="ECO:0000313" key="1">
    <source>
        <dbReference type="EMBL" id="EHH66982.1"/>
    </source>
</evidence>
<dbReference type="Proteomes" id="UP000004949">
    <property type="component" value="Unassembled WGS sequence"/>
</dbReference>
<accession>G6XM84</accession>
<gene>
    <name evidence="1" type="ORF">GMO_26020</name>
</gene>
<dbReference type="EMBL" id="AGQV01000013">
    <property type="protein sequence ID" value="EHH66982.1"/>
    <property type="molecule type" value="Genomic_DNA"/>
</dbReference>
<proteinExistence type="predicted"/>
<dbReference type="AlphaFoldDB" id="G6XM84"/>
<comment type="caution">
    <text evidence="1">The sequence shown here is derived from an EMBL/GenBank/DDBJ whole genome shotgun (WGS) entry which is preliminary data.</text>
</comment>
<sequence length="45" mass="5197">MKSELYKQITDTTYRKKMDELANSKICLESMKISDTILLTLKSPS</sequence>
<keyword evidence="2" id="KW-1185">Reference proteome</keyword>
<organism evidence="1 2">
    <name type="scientific">Gluconobacter morbifer G707</name>
    <dbReference type="NCBI Taxonomy" id="1088869"/>
    <lineage>
        <taxon>Bacteria</taxon>
        <taxon>Pseudomonadati</taxon>
        <taxon>Pseudomonadota</taxon>
        <taxon>Alphaproteobacteria</taxon>
        <taxon>Acetobacterales</taxon>
        <taxon>Acetobacteraceae</taxon>
        <taxon>Gluconobacter</taxon>
    </lineage>
</organism>
<reference evidence="1 2" key="1">
    <citation type="submission" date="2011-10" db="EMBL/GenBank/DDBJ databases">
        <title>Genome sequence of Gluconobacter morbifer G707, isolated from Drosophila gut.</title>
        <authorList>
            <person name="Lee W.-J."/>
            <person name="Kim E.-K."/>
        </authorList>
    </citation>
    <scope>NUCLEOTIDE SEQUENCE [LARGE SCALE GENOMIC DNA]</scope>
    <source>
        <strain evidence="1 2">G707</strain>
    </source>
</reference>
<name>G6XM84_9PROT</name>